<comment type="caution">
    <text evidence="1">The sequence shown here is derived from an EMBL/GenBank/DDBJ whole genome shotgun (WGS) entry which is preliminary data.</text>
</comment>
<dbReference type="Proteomes" id="UP000245765">
    <property type="component" value="Unassembled WGS sequence"/>
</dbReference>
<evidence type="ECO:0000313" key="2">
    <source>
        <dbReference type="Proteomes" id="UP000245765"/>
    </source>
</evidence>
<reference evidence="2" key="1">
    <citation type="submission" date="2018-05" db="EMBL/GenBank/DDBJ databases">
        <authorList>
            <person name="Du Z."/>
            <person name="Wang X."/>
        </authorList>
    </citation>
    <scope>NUCLEOTIDE SEQUENCE [LARGE SCALE GENOMIC DNA]</scope>
    <source>
        <strain evidence="2">CQN31</strain>
    </source>
</reference>
<name>A0A317F551_9PROT</name>
<sequence>MAFGCSTGRCSRFAGKVSIAVRIGTRHFGGASGGAAFVPAAVPHSSHILPVRGRRRCPAAIVVLAMRLP</sequence>
<proteinExistence type="predicted"/>
<dbReference type="AlphaFoldDB" id="A0A317F551"/>
<protein>
    <submittedName>
        <fullName evidence="1">Uncharacterized protein</fullName>
    </submittedName>
</protein>
<gene>
    <name evidence="1" type="ORF">DFH01_24955</name>
</gene>
<dbReference type="EMBL" id="QGNA01000007">
    <property type="protein sequence ID" value="PWS34281.1"/>
    <property type="molecule type" value="Genomic_DNA"/>
</dbReference>
<evidence type="ECO:0000313" key="1">
    <source>
        <dbReference type="EMBL" id="PWS34281.1"/>
    </source>
</evidence>
<accession>A0A317F551</accession>
<organism evidence="1 2">
    <name type="scientific">Falsiroseomonas bella</name>
    <dbReference type="NCBI Taxonomy" id="2184016"/>
    <lineage>
        <taxon>Bacteria</taxon>
        <taxon>Pseudomonadati</taxon>
        <taxon>Pseudomonadota</taxon>
        <taxon>Alphaproteobacteria</taxon>
        <taxon>Acetobacterales</taxon>
        <taxon>Roseomonadaceae</taxon>
        <taxon>Falsiroseomonas</taxon>
    </lineage>
</organism>
<keyword evidence="2" id="KW-1185">Reference proteome</keyword>